<evidence type="ECO:0000313" key="3">
    <source>
        <dbReference type="Proteomes" id="UP000245764"/>
    </source>
</evidence>
<reference evidence="3" key="1">
    <citation type="submission" date="2017-05" db="EMBL/GenBank/DDBJ databases">
        <authorList>
            <person name="Song R."/>
            <person name="Chenine A.L."/>
            <person name="Ruprecht R.M."/>
        </authorList>
    </citation>
    <scope>NUCLEOTIDE SEQUENCE [LARGE SCALE GENOMIC DNA]</scope>
</reference>
<dbReference type="Proteomes" id="UP000245764">
    <property type="component" value="Chromosome 18"/>
</dbReference>
<protein>
    <submittedName>
        <fullName evidence="2">Uncharacterized protein</fullName>
    </submittedName>
</protein>
<dbReference type="EMBL" id="LT854269">
    <property type="protein sequence ID" value="SMR62449.1"/>
    <property type="molecule type" value="Genomic_DNA"/>
</dbReference>
<feature type="region of interest" description="Disordered" evidence="1">
    <location>
        <begin position="51"/>
        <end position="82"/>
    </location>
</feature>
<name>A0A2H1H9F4_ZYMTR</name>
<organism evidence="2 3">
    <name type="scientific">Zymoseptoria tritici ST99CH_1E4</name>
    <dbReference type="NCBI Taxonomy" id="1276532"/>
    <lineage>
        <taxon>Eukaryota</taxon>
        <taxon>Fungi</taxon>
        <taxon>Dikarya</taxon>
        <taxon>Ascomycota</taxon>
        <taxon>Pezizomycotina</taxon>
        <taxon>Dothideomycetes</taxon>
        <taxon>Dothideomycetidae</taxon>
        <taxon>Mycosphaerellales</taxon>
        <taxon>Mycosphaerellaceae</taxon>
        <taxon>Zymoseptoria</taxon>
    </lineage>
</organism>
<proteinExistence type="predicted"/>
<dbReference type="AlphaFoldDB" id="A0A2H1H9F4"/>
<feature type="compositionally biased region" description="Basic and acidic residues" evidence="1">
    <location>
        <begin position="71"/>
        <end position="81"/>
    </location>
</feature>
<evidence type="ECO:0000256" key="1">
    <source>
        <dbReference type="SAM" id="MobiDB-lite"/>
    </source>
</evidence>
<gene>
    <name evidence="2" type="ORF">ZT1E4_G11763</name>
</gene>
<accession>A0A2H1H9F4</accession>
<sequence length="98" mass="10922">MMPTRQIYKSDWTNIALSLIDCRRSETNCNLLTDQAAILAKLRIEKLSAPDAAADYTRPPSNVSVTPPPRDPQDELGKPDDGSTMLLYRVLTTALRYA</sequence>
<evidence type="ECO:0000313" key="2">
    <source>
        <dbReference type="EMBL" id="SMR62449.1"/>
    </source>
</evidence>